<dbReference type="PROSITE" id="PS00622">
    <property type="entry name" value="HTH_LUXR_1"/>
    <property type="match status" value="1"/>
</dbReference>
<dbReference type="GO" id="GO:0005524">
    <property type="term" value="F:ATP binding"/>
    <property type="evidence" value="ECO:0007669"/>
    <property type="project" value="UniProtKB-KW"/>
</dbReference>
<dbReference type="SUPFAM" id="SSF48452">
    <property type="entry name" value="TPR-like"/>
    <property type="match status" value="1"/>
</dbReference>
<accession>S5UBB5</accession>
<protein>
    <recommendedName>
        <fullName evidence="3">HTH luxR-type domain-containing protein</fullName>
    </recommendedName>
</protein>
<dbReference type="AlphaFoldDB" id="S5UBB5"/>
<evidence type="ECO:0000313" key="4">
    <source>
        <dbReference type="EMBL" id="AGS49669.1"/>
    </source>
</evidence>
<name>S5UBB5_9BACT</name>
<dbReference type="Gene3D" id="1.10.10.10">
    <property type="entry name" value="Winged helix-like DNA-binding domain superfamily/Winged helix DNA-binding domain"/>
    <property type="match status" value="1"/>
</dbReference>
<dbReference type="InterPro" id="IPR000792">
    <property type="entry name" value="Tscrpt_reg_LuxR_C"/>
</dbReference>
<dbReference type="InterPro" id="IPR027417">
    <property type="entry name" value="P-loop_NTPase"/>
</dbReference>
<dbReference type="PROSITE" id="PS50043">
    <property type="entry name" value="HTH_LUXR_2"/>
    <property type="match status" value="1"/>
</dbReference>
<evidence type="ECO:0000259" key="3">
    <source>
        <dbReference type="PROSITE" id="PS50043"/>
    </source>
</evidence>
<dbReference type="Gene3D" id="3.40.50.300">
    <property type="entry name" value="P-loop containing nucleotide triphosphate hydrolases"/>
    <property type="match status" value="1"/>
</dbReference>
<dbReference type="GO" id="GO:0005737">
    <property type="term" value="C:cytoplasm"/>
    <property type="evidence" value="ECO:0007669"/>
    <property type="project" value="TreeGrafter"/>
</dbReference>
<dbReference type="GO" id="GO:0006355">
    <property type="term" value="P:regulation of DNA-templated transcription"/>
    <property type="evidence" value="ECO:0007669"/>
    <property type="project" value="InterPro"/>
</dbReference>
<dbReference type="CDD" id="cd06170">
    <property type="entry name" value="LuxR_C_like"/>
    <property type="match status" value="1"/>
</dbReference>
<sequence length="907" mass="96960">MSADACREGHELVARDDELSKLERALDQVRSGRGVVVTVTGPIACGKTALVDAAVAKVDAVTLRAVCAAEERALPYAMVAQLIDNPALTSRVPELASMTVPGENPSVEAENRLRGDLTRTLLALAAERPVLIGVDDVHHADTASLNCLLHLARRVGSARIALVFTELRCLTPAHSRFKAELLSLRHHHEIALRQLGPEHSAELARAVLGPDLAEDVLAELYRAAGGNPNLSRGLVNDVREAWARGDTGVHAGRGYRLAYLGSLYRCGPVALRVARVAAVLGSSATTALVRRVSGLSVETLDQATEILTDGGLLRDQQISHPAARSVVLDDMSAQERRSLHNLALELLDDVPVEVLAYHQVGAGLIDGPKAAEMFAKAGQALHARGELDDAADYLQLAYRASGDAAARAALRVEAVAIERLRNPLTSSRHLDELSAAARAGLLSREHAALTVRWLAVGGRPGEAVEVLESQRPLAVTDQDRAHLRVAEVSLALLCPGAWGSDRRPRPLTPDEIASLPKATRHCAIADNAVMAALRGHPALAAAEAETVLQHADSAAGATHAALTALLYAENTEAAQLWADKLAAETGASNQEEAGYAGPRAETALRRGDLATAVEAGSTVLDYRPQSSLGITAALPLSSRVAAAIRLGEIERAEKLLAAPLPDAVQDSLLGLHLLSARGQYNLAIGRYEAAYQAFRTCGEHMHSWGVDVPGLALWRVDAAEALLPSSDGDEGRRLIDEQLSRTMGPRSRALTLRVKAAYSPRAKRVDLLHEAAELLLSCHDQYERARVLVDLGEALSALRRYSRARGLLRQARHLAAQVGAIPLLRRLGVEPGRRDDTGLPQPIRSLTDAERRVASLAVTGQTNREIADQLFVTASTVEQHLTNVFRKLGVKGRQHLPAELAGAENPR</sequence>
<dbReference type="GO" id="GO:0003677">
    <property type="term" value="F:DNA binding"/>
    <property type="evidence" value="ECO:0007669"/>
    <property type="project" value="InterPro"/>
</dbReference>
<reference evidence="4" key="1">
    <citation type="journal article" date="2013" name="Proc. Natl. Acad. Sci. U.S.A.">
        <title>Mapping gene clusters within arrayed metagenomic libraries to expand the structural diversity of biomedically relevant natural products.</title>
        <authorList>
            <person name="Owen J.G."/>
            <person name="Reddy B.V."/>
            <person name="Ternei M.A."/>
            <person name="Charlop-Powers Z."/>
            <person name="Calle P.Y."/>
            <person name="Kim J.H."/>
            <person name="Brady S.F."/>
        </authorList>
    </citation>
    <scope>NUCLEOTIDE SEQUENCE</scope>
</reference>
<dbReference type="GO" id="GO:0004016">
    <property type="term" value="F:adenylate cyclase activity"/>
    <property type="evidence" value="ECO:0007669"/>
    <property type="project" value="TreeGrafter"/>
</dbReference>
<dbReference type="PANTHER" id="PTHR16305">
    <property type="entry name" value="TESTICULAR SOLUBLE ADENYLYL CYCLASE"/>
    <property type="match status" value="1"/>
</dbReference>
<dbReference type="PANTHER" id="PTHR16305:SF35">
    <property type="entry name" value="TRANSCRIPTIONAL ACTIVATOR DOMAIN"/>
    <property type="match status" value="1"/>
</dbReference>
<dbReference type="SUPFAM" id="SSF52540">
    <property type="entry name" value="P-loop containing nucleoside triphosphate hydrolases"/>
    <property type="match status" value="1"/>
</dbReference>
<dbReference type="InterPro" id="IPR036388">
    <property type="entry name" value="WH-like_DNA-bd_sf"/>
</dbReference>
<dbReference type="Pfam" id="PF13191">
    <property type="entry name" value="AAA_16"/>
    <property type="match status" value="1"/>
</dbReference>
<dbReference type="EMBL" id="KF264552">
    <property type="protein sequence ID" value="AGS49669.1"/>
    <property type="molecule type" value="Genomic_DNA"/>
</dbReference>
<dbReference type="Pfam" id="PF00196">
    <property type="entry name" value="GerE"/>
    <property type="match status" value="1"/>
</dbReference>
<keyword evidence="1" id="KW-0547">Nucleotide-binding</keyword>
<feature type="domain" description="HTH luxR-type" evidence="3">
    <location>
        <begin position="839"/>
        <end position="905"/>
    </location>
</feature>
<dbReference type="SUPFAM" id="SSF46894">
    <property type="entry name" value="C-terminal effector domain of the bipartite response regulators"/>
    <property type="match status" value="1"/>
</dbReference>
<proteinExistence type="predicted"/>
<evidence type="ECO:0000256" key="1">
    <source>
        <dbReference type="ARBA" id="ARBA00022741"/>
    </source>
</evidence>
<dbReference type="PRINTS" id="PR00038">
    <property type="entry name" value="HTHLUXR"/>
</dbReference>
<dbReference type="SMART" id="SM00421">
    <property type="entry name" value="HTH_LUXR"/>
    <property type="match status" value="1"/>
</dbReference>
<dbReference type="InterPro" id="IPR041664">
    <property type="entry name" value="AAA_16"/>
</dbReference>
<keyword evidence="2" id="KW-0067">ATP-binding</keyword>
<organism evidence="4">
    <name type="scientific">uncultured bacterium esnapd13</name>
    <dbReference type="NCBI Taxonomy" id="1366593"/>
    <lineage>
        <taxon>Bacteria</taxon>
        <taxon>environmental samples</taxon>
    </lineage>
</organism>
<evidence type="ECO:0000256" key="2">
    <source>
        <dbReference type="ARBA" id="ARBA00022840"/>
    </source>
</evidence>
<dbReference type="InterPro" id="IPR011990">
    <property type="entry name" value="TPR-like_helical_dom_sf"/>
</dbReference>
<dbReference type="InterPro" id="IPR016032">
    <property type="entry name" value="Sig_transdc_resp-reg_C-effctor"/>
</dbReference>